<proteinExistence type="predicted"/>
<dbReference type="RefSeq" id="XP_006969197.1">
    <property type="nucleotide sequence ID" value="XM_006969135.1"/>
</dbReference>
<dbReference type="Proteomes" id="UP000008984">
    <property type="component" value="Unassembled WGS sequence"/>
</dbReference>
<reference evidence="2 3" key="1">
    <citation type="journal article" date="2008" name="Nat. Biotechnol.">
        <title>Genome sequencing and analysis of the biomass-degrading fungus Trichoderma reesei (syn. Hypocrea jecorina).</title>
        <authorList>
            <person name="Martinez D."/>
            <person name="Berka R.M."/>
            <person name="Henrissat B."/>
            <person name="Saloheimo M."/>
            <person name="Arvas M."/>
            <person name="Baker S.E."/>
            <person name="Chapman J."/>
            <person name="Chertkov O."/>
            <person name="Coutinho P.M."/>
            <person name="Cullen D."/>
            <person name="Danchin E.G."/>
            <person name="Grigoriev I.V."/>
            <person name="Harris P."/>
            <person name="Jackson M."/>
            <person name="Kubicek C.P."/>
            <person name="Han C.S."/>
            <person name="Ho I."/>
            <person name="Larrondo L.F."/>
            <person name="de Leon A.L."/>
            <person name="Magnuson J.K."/>
            <person name="Merino S."/>
            <person name="Misra M."/>
            <person name="Nelson B."/>
            <person name="Putnam N."/>
            <person name="Robbertse B."/>
            <person name="Salamov A.A."/>
            <person name="Schmoll M."/>
            <person name="Terry A."/>
            <person name="Thayer N."/>
            <person name="Westerholm-Parvinen A."/>
            <person name="Schoch C.L."/>
            <person name="Yao J."/>
            <person name="Barabote R."/>
            <person name="Nelson M.A."/>
            <person name="Detter C."/>
            <person name="Bruce D."/>
            <person name="Kuske C.R."/>
            <person name="Xie G."/>
            <person name="Richardson P."/>
            <person name="Rokhsar D.S."/>
            <person name="Lucas S.M."/>
            <person name="Rubin E.M."/>
            <person name="Dunn-Coleman N."/>
            <person name="Ward M."/>
            <person name="Brettin T.S."/>
        </authorList>
    </citation>
    <scope>NUCLEOTIDE SEQUENCE [LARGE SCALE GENOMIC DNA]</scope>
    <source>
        <strain evidence="2 3">QM6a</strain>
    </source>
</reference>
<keyword evidence="3" id="KW-1185">Reference proteome</keyword>
<dbReference type="KEGG" id="tre:TRIREDRAFT_123962"/>
<evidence type="ECO:0000256" key="1">
    <source>
        <dbReference type="SAM" id="MobiDB-lite"/>
    </source>
</evidence>
<protein>
    <submittedName>
        <fullName evidence="2">Predicted protein</fullName>
    </submittedName>
</protein>
<dbReference type="OrthoDB" id="5425892at2759"/>
<evidence type="ECO:0000313" key="3">
    <source>
        <dbReference type="Proteomes" id="UP000008984"/>
    </source>
</evidence>
<dbReference type="EMBL" id="GL985084">
    <property type="protein sequence ID" value="EGR44788.1"/>
    <property type="molecule type" value="Genomic_DNA"/>
</dbReference>
<dbReference type="VEuPathDB" id="FungiDB:TRIREDRAFT_123962"/>
<sequence>MDSSQIQDQQPQQPQQQHQQEHAPHRQMSFPPHVAQLDSPACRSAIQHTSSWKPSSLDRRQSWSSQDQKHALQMSGIDLDSVRSGHQGFTERT</sequence>
<evidence type="ECO:0000313" key="2">
    <source>
        <dbReference type="EMBL" id="EGR44788.1"/>
    </source>
</evidence>
<dbReference type="AlphaFoldDB" id="G0RVD5"/>
<dbReference type="eggNOG" id="ENOG502RR5K">
    <property type="taxonomic scope" value="Eukaryota"/>
</dbReference>
<organism evidence="3">
    <name type="scientific">Hypocrea jecorina (strain QM6a)</name>
    <name type="common">Trichoderma reesei</name>
    <dbReference type="NCBI Taxonomy" id="431241"/>
    <lineage>
        <taxon>Eukaryota</taxon>
        <taxon>Fungi</taxon>
        <taxon>Dikarya</taxon>
        <taxon>Ascomycota</taxon>
        <taxon>Pezizomycotina</taxon>
        <taxon>Sordariomycetes</taxon>
        <taxon>Hypocreomycetidae</taxon>
        <taxon>Hypocreales</taxon>
        <taxon>Hypocreaceae</taxon>
        <taxon>Trichoderma</taxon>
    </lineage>
</organism>
<accession>G0RVD5</accession>
<feature type="compositionally biased region" description="Low complexity" evidence="1">
    <location>
        <begin position="1"/>
        <end position="18"/>
    </location>
</feature>
<name>G0RVD5_HYPJQ</name>
<feature type="region of interest" description="Disordered" evidence="1">
    <location>
        <begin position="1"/>
        <end position="93"/>
    </location>
</feature>
<dbReference type="HOGENOM" id="CLU_195454_0_0_1"/>
<dbReference type="GeneID" id="18483771"/>
<gene>
    <name evidence="2" type="ORF">TRIREDRAFT_123962</name>
</gene>